<evidence type="ECO:0008006" key="10">
    <source>
        <dbReference type="Google" id="ProtNLM"/>
    </source>
</evidence>
<keyword evidence="2" id="KW-0813">Transport</keyword>
<dbReference type="Proteomes" id="UP000629468">
    <property type="component" value="Unassembled WGS sequence"/>
</dbReference>
<evidence type="ECO:0000256" key="2">
    <source>
        <dbReference type="ARBA" id="ARBA00022448"/>
    </source>
</evidence>
<evidence type="ECO:0000313" key="9">
    <source>
        <dbReference type="Proteomes" id="UP000629468"/>
    </source>
</evidence>
<proteinExistence type="predicted"/>
<gene>
    <name evidence="8" type="ORF">Agabi119p4_5358</name>
</gene>
<dbReference type="GO" id="GO:0022857">
    <property type="term" value="F:transmembrane transporter activity"/>
    <property type="evidence" value="ECO:0007669"/>
    <property type="project" value="InterPro"/>
</dbReference>
<dbReference type="PANTHER" id="PTHR23504">
    <property type="entry name" value="MAJOR FACILITATOR SUPERFAMILY DOMAIN-CONTAINING PROTEIN 10"/>
    <property type="match status" value="1"/>
</dbReference>
<protein>
    <recommendedName>
        <fullName evidence="10">Major facilitator superfamily (MFS) profile domain-containing protein</fullName>
    </recommendedName>
</protein>
<feature type="transmembrane region" description="Helical" evidence="7">
    <location>
        <begin position="364"/>
        <end position="387"/>
    </location>
</feature>
<feature type="transmembrane region" description="Helical" evidence="7">
    <location>
        <begin position="121"/>
        <end position="143"/>
    </location>
</feature>
<keyword evidence="5 7" id="KW-0472">Membrane</keyword>
<organism evidence="8 9">
    <name type="scientific">Agaricus bisporus var. burnettii</name>
    <dbReference type="NCBI Taxonomy" id="192524"/>
    <lineage>
        <taxon>Eukaryota</taxon>
        <taxon>Fungi</taxon>
        <taxon>Dikarya</taxon>
        <taxon>Basidiomycota</taxon>
        <taxon>Agaricomycotina</taxon>
        <taxon>Agaricomycetes</taxon>
        <taxon>Agaricomycetidae</taxon>
        <taxon>Agaricales</taxon>
        <taxon>Agaricineae</taxon>
        <taxon>Agaricaceae</taxon>
        <taxon>Agaricus</taxon>
    </lineage>
</organism>
<dbReference type="AlphaFoldDB" id="A0A8H7F1I3"/>
<evidence type="ECO:0000256" key="1">
    <source>
        <dbReference type="ARBA" id="ARBA00004141"/>
    </source>
</evidence>
<feature type="transmembrane region" description="Helical" evidence="7">
    <location>
        <begin position="163"/>
        <end position="185"/>
    </location>
</feature>
<evidence type="ECO:0000256" key="6">
    <source>
        <dbReference type="SAM" id="MobiDB-lite"/>
    </source>
</evidence>
<accession>A0A8H7F1I3</accession>
<evidence type="ECO:0000313" key="8">
    <source>
        <dbReference type="EMBL" id="KAF7773191.1"/>
    </source>
</evidence>
<sequence length="469" mass="51477">MHIDPQDYEEHSSHKEKATPLPKMQIFIIMLVMLAEPISSTVIYPFVNQFGIMLGSSSRLSSLRNAQLFSIGAGFLTELAVDPFWTLLIARCAQGAFNGNIGVTKTMVTEITDSTNIAQAYAWLPVMWSSGITLGPLIGGLFAQPARRWPQLSNIKFLVHHPYFLPCAIAGMLALTSFLMAYMGLKESLRPKDILCQTDDADESGKAIYDSDDSSGEESPLLSNDLPRKYGSHPTEDSSSEISTLAPIEKEIPLKDLLTRPLLIALANHAFLAFLDQAHQAILPLMYSTSISLGGLSLRPHDIGLVMGVWGAFNAVLQVVFFSRIMKWLGPRTMYITCFSALLVTFSAFPVLNMLSKTTGSTNAMVWITICFQMTFYVAVFMGYGCMQLFIMAAAPTQNSFGAVNALGQMVSSVTRTIAPAFTSSLFSVSIQKQLLGGYFVYFFLLSITSVGVYASFQLPHQMKLHGGR</sequence>
<dbReference type="InterPro" id="IPR011701">
    <property type="entry name" value="MFS"/>
</dbReference>
<feature type="region of interest" description="Disordered" evidence="6">
    <location>
        <begin position="206"/>
        <end position="242"/>
    </location>
</feature>
<name>A0A8H7F1I3_AGABI</name>
<dbReference type="EMBL" id="JABXXO010000007">
    <property type="protein sequence ID" value="KAF7773191.1"/>
    <property type="molecule type" value="Genomic_DNA"/>
</dbReference>
<evidence type="ECO:0000256" key="5">
    <source>
        <dbReference type="ARBA" id="ARBA00023136"/>
    </source>
</evidence>
<feature type="transmembrane region" description="Helical" evidence="7">
    <location>
        <begin position="334"/>
        <end position="352"/>
    </location>
</feature>
<evidence type="ECO:0000256" key="3">
    <source>
        <dbReference type="ARBA" id="ARBA00022692"/>
    </source>
</evidence>
<dbReference type="Pfam" id="PF07690">
    <property type="entry name" value="MFS_1"/>
    <property type="match status" value="1"/>
</dbReference>
<feature type="transmembrane region" description="Helical" evidence="7">
    <location>
        <begin position="26"/>
        <end position="47"/>
    </location>
</feature>
<feature type="transmembrane region" description="Helical" evidence="7">
    <location>
        <begin position="67"/>
        <end position="90"/>
    </location>
</feature>
<dbReference type="GO" id="GO:0016020">
    <property type="term" value="C:membrane"/>
    <property type="evidence" value="ECO:0007669"/>
    <property type="project" value="UniProtKB-SubCell"/>
</dbReference>
<keyword evidence="3 7" id="KW-0812">Transmembrane</keyword>
<evidence type="ECO:0000256" key="4">
    <source>
        <dbReference type="ARBA" id="ARBA00022989"/>
    </source>
</evidence>
<feature type="transmembrane region" description="Helical" evidence="7">
    <location>
        <begin position="303"/>
        <end position="322"/>
    </location>
</feature>
<reference evidence="8 9" key="1">
    <citation type="journal article" name="Sci. Rep.">
        <title>Telomere-to-telomere assembled and centromere annotated genomes of the two main subspecies of the button mushroom Agaricus bisporus reveal especially polymorphic chromosome ends.</title>
        <authorList>
            <person name="Sonnenberg A.S.M."/>
            <person name="Sedaghat-Telgerd N."/>
            <person name="Lavrijssen B."/>
            <person name="Ohm R.A."/>
            <person name="Hendrickx P.M."/>
            <person name="Scholtmeijer K."/>
            <person name="Baars J.J.P."/>
            <person name="van Peer A."/>
        </authorList>
    </citation>
    <scope>NUCLEOTIDE SEQUENCE [LARGE SCALE GENOMIC DNA]</scope>
    <source>
        <strain evidence="8 9">H119_p4</strain>
    </source>
</reference>
<evidence type="ECO:0000256" key="7">
    <source>
        <dbReference type="SAM" id="Phobius"/>
    </source>
</evidence>
<dbReference type="Gene3D" id="1.20.1250.20">
    <property type="entry name" value="MFS general substrate transporter like domains"/>
    <property type="match status" value="1"/>
</dbReference>
<dbReference type="SUPFAM" id="SSF103473">
    <property type="entry name" value="MFS general substrate transporter"/>
    <property type="match status" value="1"/>
</dbReference>
<comment type="subcellular location">
    <subcellularLocation>
        <location evidence="1">Membrane</location>
        <topology evidence="1">Multi-pass membrane protein</topology>
    </subcellularLocation>
</comment>
<dbReference type="PANTHER" id="PTHR23504:SF15">
    <property type="entry name" value="MAJOR FACILITATOR SUPERFAMILY (MFS) PROFILE DOMAIN-CONTAINING PROTEIN"/>
    <property type="match status" value="1"/>
</dbReference>
<feature type="transmembrane region" description="Helical" evidence="7">
    <location>
        <begin position="439"/>
        <end position="457"/>
    </location>
</feature>
<keyword evidence="4 7" id="KW-1133">Transmembrane helix</keyword>
<comment type="caution">
    <text evidence="8">The sequence shown here is derived from an EMBL/GenBank/DDBJ whole genome shotgun (WGS) entry which is preliminary data.</text>
</comment>
<dbReference type="InterPro" id="IPR036259">
    <property type="entry name" value="MFS_trans_sf"/>
</dbReference>